<dbReference type="PANTHER" id="PTHR48043">
    <property type="entry name" value="EG:EG0003.4 PROTEIN-RELATED"/>
    <property type="match status" value="1"/>
</dbReference>
<evidence type="ECO:0000313" key="4">
    <source>
        <dbReference type="Proteomes" id="UP001320420"/>
    </source>
</evidence>
<keyword evidence="1" id="KW-0328">Glycosyltransferase</keyword>
<dbReference type="Gene3D" id="3.40.50.2000">
    <property type="entry name" value="Glycogen Phosphorylase B"/>
    <property type="match status" value="1"/>
</dbReference>
<keyword evidence="4" id="KW-1185">Reference proteome</keyword>
<dbReference type="InterPro" id="IPR050271">
    <property type="entry name" value="UDP-glycosyltransferase"/>
</dbReference>
<reference evidence="3 4" key="1">
    <citation type="submission" date="2024-02" db="EMBL/GenBank/DDBJ databases">
        <title>De novo assembly and annotation of 12 fungi associated with fruit tree decline syndrome in Ontario, Canada.</title>
        <authorList>
            <person name="Sulman M."/>
            <person name="Ellouze W."/>
            <person name="Ilyukhin E."/>
        </authorList>
    </citation>
    <scope>NUCLEOTIDE SEQUENCE [LARGE SCALE GENOMIC DNA]</scope>
    <source>
        <strain evidence="3 4">M11/M66-122</strain>
    </source>
</reference>
<evidence type="ECO:0000313" key="3">
    <source>
        <dbReference type="EMBL" id="KAK7756050.1"/>
    </source>
</evidence>
<dbReference type="AlphaFoldDB" id="A0AAN9YW51"/>
<dbReference type="Proteomes" id="UP001320420">
    <property type="component" value="Unassembled WGS sequence"/>
</dbReference>
<sequence>MQKSDSPPGAFQTNMPERQERPSVLFFTISDFGYVNVVLATIYELLRENKVDIHIASFAPLQPRLDGLIQKVKDELPPSQPISPVTFHNLADFPGFGTWAAANKDRKKADVPHPPGRNGSGRVALLTLKALAIMEPDQYLSLFDWSTDLTKKVKPALVVIDPILVPIHDMARTLKQKYAVLHPWTVADGLIPLQHWFAAYWKYPAFSTGFNYPVPWSKIPENIYCYLVSKRCHSHPQVQALNRARQEHGIEGALGSFTPYAKGVPQITPSLPAVDLPMSFPPNVYDCGPILVASPPIEESDPDLLAWLQKRPTVLVSLGTHFEAYAETVKEQALGLRILLEARPDIQILWKLKREATSEKGGQENLDAILGQEIKDGRVRIENWLKADPVAILRSGHIVCSVHHGGANSYFEATWAGVPQVVLAMWYDTFDYATRVEYLGIGTYGNRDIGYNCKVDNENYVAPNLVDGEEFGAALLKTVGKKKGDADVMKKKAAELGEVCRKSGGRVESAKIITDLCFEG</sequence>
<dbReference type="GO" id="GO:0008194">
    <property type="term" value="F:UDP-glycosyltransferase activity"/>
    <property type="evidence" value="ECO:0007669"/>
    <property type="project" value="InterPro"/>
</dbReference>
<proteinExistence type="predicted"/>
<name>A0AAN9YW51_9PEZI</name>
<dbReference type="InterPro" id="IPR002213">
    <property type="entry name" value="UDP_glucos_trans"/>
</dbReference>
<dbReference type="EMBL" id="JAKJXP020000009">
    <property type="protein sequence ID" value="KAK7756050.1"/>
    <property type="molecule type" value="Genomic_DNA"/>
</dbReference>
<dbReference type="PANTHER" id="PTHR48043:SF145">
    <property type="entry name" value="FI06409P-RELATED"/>
    <property type="match status" value="1"/>
</dbReference>
<accession>A0AAN9YW51</accession>
<dbReference type="SUPFAM" id="SSF53756">
    <property type="entry name" value="UDP-Glycosyltransferase/glycogen phosphorylase"/>
    <property type="match status" value="1"/>
</dbReference>
<protein>
    <submittedName>
        <fullName evidence="3">Uncharacterized protein</fullName>
    </submittedName>
</protein>
<comment type="caution">
    <text evidence="3">The sequence shown here is derived from an EMBL/GenBank/DDBJ whole genome shotgun (WGS) entry which is preliminary data.</text>
</comment>
<gene>
    <name evidence="3" type="ORF">SLS62_001993</name>
</gene>
<organism evidence="3 4">
    <name type="scientific">Diatrype stigma</name>
    <dbReference type="NCBI Taxonomy" id="117547"/>
    <lineage>
        <taxon>Eukaryota</taxon>
        <taxon>Fungi</taxon>
        <taxon>Dikarya</taxon>
        <taxon>Ascomycota</taxon>
        <taxon>Pezizomycotina</taxon>
        <taxon>Sordariomycetes</taxon>
        <taxon>Xylariomycetidae</taxon>
        <taxon>Xylariales</taxon>
        <taxon>Diatrypaceae</taxon>
        <taxon>Diatrype</taxon>
    </lineage>
</organism>
<evidence type="ECO:0000256" key="2">
    <source>
        <dbReference type="ARBA" id="ARBA00022679"/>
    </source>
</evidence>
<dbReference type="CDD" id="cd03784">
    <property type="entry name" value="GT1_Gtf-like"/>
    <property type="match status" value="1"/>
</dbReference>
<evidence type="ECO:0000256" key="1">
    <source>
        <dbReference type="ARBA" id="ARBA00022676"/>
    </source>
</evidence>
<keyword evidence="2" id="KW-0808">Transferase</keyword>